<dbReference type="EMBL" id="BMMU01000009">
    <property type="protein sequence ID" value="GGJ33418.1"/>
    <property type="molecule type" value="Genomic_DNA"/>
</dbReference>
<dbReference type="SUPFAM" id="SSF53335">
    <property type="entry name" value="S-adenosyl-L-methionine-dependent methyltransferases"/>
    <property type="match status" value="1"/>
</dbReference>
<dbReference type="Gene3D" id="3.40.50.150">
    <property type="entry name" value="Vaccinia Virus protein VP39"/>
    <property type="match status" value="1"/>
</dbReference>
<reference evidence="6" key="1">
    <citation type="journal article" date="2014" name="Int. J. Syst. Evol. Microbiol.">
        <title>Complete genome sequence of Corynebacterium casei LMG S-19264T (=DSM 44701T), isolated from a smear-ripened cheese.</title>
        <authorList>
            <consortium name="US DOE Joint Genome Institute (JGI-PGF)"/>
            <person name="Walter F."/>
            <person name="Albersmeier A."/>
            <person name="Kalinowski J."/>
            <person name="Ruckert C."/>
        </authorList>
    </citation>
    <scope>NUCLEOTIDE SEQUENCE</scope>
    <source>
        <strain evidence="6">CGMCC 4.7272</strain>
    </source>
</reference>
<keyword evidence="3" id="KW-0949">S-adenosyl-L-methionine</keyword>
<evidence type="ECO:0000256" key="3">
    <source>
        <dbReference type="ARBA" id="ARBA00022691"/>
    </source>
</evidence>
<evidence type="ECO:0000256" key="2">
    <source>
        <dbReference type="ARBA" id="ARBA00022679"/>
    </source>
</evidence>
<comment type="caution">
    <text evidence="6">The sequence shown here is derived from an EMBL/GenBank/DDBJ whole genome shotgun (WGS) entry which is preliminary data.</text>
</comment>
<dbReference type="AlphaFoldDB" id="A0A917NVU4"/>
<organism evidence="6 7">
    <name type="scientific">Streptomyces lacrimifluminis</name>
    <dbReference type="NCBI Taxonomy" id="1500077"/>
    <lineage>
        <taxon>Bacteria</taxon>
        <taxon>Bacillati</taxon>
        <taxon>Actinomycetota</taxon>
        <taxon>Actinomycetes</taxon>
        <taxon>Kitasatosporales</taxon>
        <taxon>Streptomycetaceae</taxon>
        <taxon>Streptomyces</taxon>
    </lineage>
</organism>
<evidence type="ECO:0000256" key="4">
    <source>
        <dbReference type="SAM" id="MobiDB-lite"/>
    </source>
</evidence>
<dbReference type="InterPro" id="IPR041698">
    <property type="entry name" value="Methyltransf_25"/>
</dbReference>
<evidence type="ECO:0000256" key="1">
    <source>
        <dbReference type="ARBA" id="ARBA00022603"/>
    </source>
</evidence>
<dbReference type="GO" id="GO:0008168">
    <property type="term" value="F:methyltransferase activity"/>
    <property type="evidence" value="ECO:0007669"/>
    <property type="project" value="UniProtKB-KW"/>
</dbReference>
<accession>A0A917NVU4</accession>
<keyword evidence="7" id="KW-1185">Reference proteome</keyword>
<gene>
    <name evidence="6" type="ORF">GCM10012282_32590</name>
</gene>
<dbReference type="Pfam" id="PF13649">
    <property type="entry name" value="Methyltransf_25"/>
    <property type="match status" value="1"/>
</dbReference>
<keyword evidence="2" id="KW-0808">Transferase</keyword>
<dbReference type="InterPro" id="IPR029063">
    <property type="entry name" value="SAM-dependent_MTases_sf"/>
</dbReference>
<dbReference type="RefSeq" id="WP_189148053.1">
    <property type="nucleotide sequence ID" value="NZ_BAABER010000025.1"/>
</dbReference>
<dbReference type="Proteomes" id="UP000625682">
    <property type="component" value="Unassembled WGS sequence"/>
</dbReference>
<keyword evidence="1" id="KW-0489">Methyltransferase</keyword>
<dbReference type="PANTHER" id="PTHR43464:SF19">
    <property type="entry name" value="UBIQUINONE BIOSYNTHESIS O-METHYLTRANSFERASE, MITOCHONDRIAL"/>
    <property type="match status" value="1"/>
</dbReference>
<feature type="domain" description="Methyltransferase" evidence="5">
    <location>
        <begin position="52"/>
        <end position="141"/>
    </location>
</feature>
<proteinExistence type="predicted"/>
<protein>
    <recommendedName>
        <fullName evidence="5">Methyltransferase domain-containing protein</fullName>
    </recommendedName>
</protein>
<reference evidence="6" key="2">
    <citation type="submission" date="2020-09" db="EMBL/GenBank/DDBJ databases">
        <authorList>
            <person name="Sun Q."/>
            <person name="Zhou Y."/>
        </authorList>
    </citation>
    <scope>NUCLEOTIDE SEQUENCE</scope>
    <source>
        <strain evidence="6">CGMCC 4.7272</strain>
    </source>
</reference>
<dbReference type="GO" id="GO:0032259">
    <property type="term" value="P:methylation"/>
    <property type="evidence" value="ECO:0007669"/>
    <property type="project" value="UniProtKB-KW"/>
</dbReference>
<evidence type="ECO:0000259" key="5">
    <source>
        <dbReference type="Pfam" id="PF13649"/>
    </source>
</evidence>
<evidence type="ECO:0000313" key="7">
    <source>
        <dbReference type="Proteomes" id="UP000625682"/>
    </source>
</evidence>
<name>A0A917NVU4_9ACTN</name>
<feature type="region of interest" description="Disordered" evidence="4">
    <location>
        <begin position="1"/>
        <end position="22"/>
    </location>
</feature>
<evidence type="ECO:0000313" key="6">
    <source>
        <dbReference type="EMBL" id="GGJ33418.1"/>
    </source>
</evidence>
<sequence length="224" mass="24284">MTDTMAWDTYSQKKPARRETNAAGETTWFNWTQYPDHGPGAEVIGAGPGVSVLELGCGKGGNLAHVAALGARAVGVDLSAAQLDAARERWDGPELHQREAIDYLAGCGERFDAVYSVFGAVWFTDPDALLPAVRDRLSPGGIFAFSQRPPIEGCYGCQASYINRHDDPEPLVVKRWDHTPETWAERLRANGFTDVTAEVVPAPEGDRRTGTLLVRAARCSGDRG</sequence>
<dbReference type="CDD" id="cd02440">
    <property type="entry name" value="AdoMet_MTases"/>
    <property type="match status" value="1"/>
</dbReference>
<dbReference type="PANTHER" id="PTHR43464">
    <property type="entry name" value="METHYLTRANSFERASE"/>
    <property type="match status" value="1"/>
</dbReference>